<accession>X1RM12</accession>
<dbReference type="AlphaFoldDB" id="X1RM12"/>
<name>X1RM12_9ZZZZ</name>
<organism evidence="1">
    <name type="scientific">marine sediment metagenome</name>
    <dbReference type="NCBI Taxonomy" id="412755"/>
    <lineage>
        <taxon>unclassified sequences</taxon>
        <taxon>metagenomes</taxon>
        <taxon>ecological metagenomes</taxon>
    </lineage>
</organism>
<comment type="caution">
    <text evidence="1">The sequence shown here is derived from an EMBL/GenBank/DDBJ whole genome shotgun (WGS) entry which is preliminary data.</text>
</comment>
<evidence type="ECO:0000313" key="1">
    <source>
        <dbReference type="EMBL" id="GAI67981.1"/>
    </source>
</evidence>
<proteinExistence type="predicted"/>
<protein>
    <submittedName>
        <fullName evidence="1">Uncharacterized protein</fullName>
    </submittedName>
</protein>
<gene>
    <name evidence="1" type="ORF">S12H4_11119</name>
</gene>
<sequence length="69" mass="7976">MTTKETRDEIAEISAEPIMAWIKELVQREVEQALCMRRCRELCGPLCPTALAMTDYLVRVAWRGYAMLN</sequence>
<reference evidence="1" key="1">
    <citation type="journal article" date="2014" name="Front. Microbiol.">
        <title>High frequency of phylogenetically diverse reductive dehalogenase-homologous genes in deep subseafloor sedimentary metagenomes.</title>
        <authorList>
            <person name="Kawai M."/>
            <person name="Futagami T."/>
            <person name="Toyoda A."/>
            <person name="Takaki Y."/>
            <person name="Nishi S."/>
            <person name="Hori S."/>
            <person name="Arai W."/>
            <person name="Tsubouchi T."/>
            <person name="Morono Y."/>
            <person name="Uchiyama I."/>
            <person name="Ito T."/>
            <person name="Fujiyama A."/>
            <person name="Inagaki F."/>
            <person name="Takami H."/>
        </authorList>
    </citation>
    <scope>NUCLEOTIDE SEQUENCE</scope>
    <source>
        <strain evidence="1">Expedition CK06-06</strain>
    </source>
</reference>
<dbReference type="EMBL" id="BARW01004920">
    <property type="protein sequence ID" value="GAI67981.1"/>
    <property type="molecule type" value="Genomic_DNA"/>
</dbReference>